<comment type="caution">
    <text evidence="1">The sequence shown here is derived from an EMBL/GenBank/DDBJ whole genome shotgun (WGS) entry which is preliminary data.</text>
</comment>
<dbReference type="EMBL" id="JANBPG010001886">
    <property type="protein sequence ID" value="KAJ1887883.1"/>
    <property type="molecule type" value="Genomic_DNA"/>
</dbReference>
<protein>
    <submittedName>
        <fullName evidence="1">Pre-tRNA nuclear export protein</fullName>
    </submittedName>
</protein>
<evidence type="ECO:0000313" key="2">
    <source>
        <dbReference type="Proteomes" id="UP001150581"/>
    </source>
</evidence>
<feature type="non-terminal residue" evidence="1">
    <location>
        <position position="454"/>
    </location>
</feature>
<accession>A0ACC1I4V2</accession>
<evidence type="ECO:0000313" key="1">
    <source>
        <dbReference type="EMBL" id="KAJ1887883.1"/>
    </source>
</evidence>
<sequence length="454" mass="50075">MFHNTATAAKATQYCESVKASADGWQVCLELFTKVPERAPSARLFALQVVDAMIMGAGIRGNENGAPERLAATRKTLLEFVSTQYAGQKYQTELPFLKNTLAHTITLLALASYPTQWPTFVRDMISLAGLPDATGPLTEDSAKDVNTAAVNPFLVDFLIKVLASLDEEMVNPAVPRGSDEVARNTDIKDAMRVEDVNRMAHAWYSILAHMSATRPNLAEGALRLMGVYVSWIDINLIVNQPFMQILFGLLKAPALRCQACHCLTNIVGKGMRPMDKLFLLQFVSVIDIMKQLDIDDIEFAEKVGHLANVAGVELKTIWVDKESTTPEARSTAYAMLEQLMPLLLNFLSHEYDEVSSAVFPAISEILGVFKKMQRDGTALSASQLDFLSRLLPVLVDKLKYSEEYSWPSSSNSGASDGDVSLDEDDEEAVFAELRRSLRVFIDAIGHIAPSLYDS</sequence>
<organism evidence="1 2">
    <name type="scientific">Kickxella alabastrina</name>
    <dbReference type="NCBI Taxonomy" id="61397"/>
    <lineage>
        <taxon>Eukaryota</taxon>
        <taxon>Fungi</taxon>
        <taxon>Fungi incertae sedis</taxon>
        <taxon>Zoopagomycota</taxon>
        <taxon>Kickxellomycotina</taxon>
        <taxon>Kickxellomycetes</taxon>
        <taxon>Kickxellales</taxon>
        <taxon>Kickxellaceae</taxon>
        <taxon>Kickxella</taxon>
    </lineage>
</organism>
<keyword evidence="2" id="KW-1185">Reference proteome</keyword>
<dbReference type="Proteomes" id="UP001150581">
    <property type="component" value="Unassembled WGS sequence"/>
</dbReference>
<reference evidence="1" key="1">
    <citation type="submission" date="2022-07" db="EMBL/GenBank/DDBJ databases">
        <title>Phylogenomic reconstructions and comparative analyses of Kickxellomycotina fungi.</title>
        <authorList>
            <person name="Reynolds N.K."/>
            <person name="Stajich J.E."/>
            <person name="Barry K."/>
            <person name="Grigoriev I.V."/>
            <person name="Crous P."/>
            <person name="Smith M.E."/>
        </authorList>
    </citation>
    <scope>NUCLEOTIDE SEQUENCE</scope>
    <source>
        <strain evidence="1">Benny 63K</strain>
    </source>
</reference>
<name>A0ACC1I4V2_9FUNG</name>
<gene>
    <name evidence="1" type="primary">LOS1_1</name>
    <name evidence="1" type="ORF">LPJ66_008874</name>
</gene>
<proteinExistence type="predicted"/>